<dbReference type="PANTHER" id="PTHR32440">
    <property type="entry name" value="PHOSPHATASE DCR2-RELATED-RELATED"/>
    <property type="match status" value="1"/>
</dbReference>
<keyword evidence="4" id="KW-1185">Reference proteome</keyword>
<dbReference type="SUPFAM" id="SSF56300">
    <property type="entry name" value="Metallo-dependent phosphatases"/>
    <property type="match status" value="1"/>
</dbReference>
<evidence type="ECO:0000259" key="2">
    <source>
        <dbReference type="Pfam" id="PF00149"/>
    </source>
</evidence>
<dbReference type="CDD" id="cd07383">
    <property type="entry name" value="MPP_Dcr2"/>
    <property type="match status" value="1"/>
</dbReference>
<proteinExistence type="predicted"/>
<organism evidence="3 4">
    <name type="scientific">Phomopsis amygdali</name>
    <name type="common">Fusicoccum amygdali</name>
    <dbReference type="NCBI Taxonomy" id="1214568"/>
    <lineage>
        <taxon>Eukaryota</taxon>
        <taxon>Fungi</taxon>
        <taxon>Dikarya</taxon>
        <taxon>Ascomycota</taxon>
        <taxon>Pezizomycotina</taxon>
        <taxon>Sordariomycetes</taxon>
        <taxon>Sordariomycetidae</taxon>
        <taxon>Diaporthales</taxon>
        <taxon>Diaporthaceae</taxon>
        <taxon>Diaporthe</taxon>
    </lineage>
</organism>
<gene>
    <name evidence="3" type="ORF">N8I77_006883</name>
</gene>
<feature type="chain" id="PRO_5042211383" description="Calcineurin-like phosphoesterase domain-containing protein" evidence="1">
    <location>
        <begin position="19"/>
        <end position="368"/>
    </location>
</feature>
<accession>A0AAD9SHI8</accession>
<dbReference type="InterPro" id="IPR004843">
    <property type="entry name" value="Calcineurin-like_PHP"/>
</dbReference>
<evidence type="ECO:0000313" key="4">
    <source>
        <dbReference type="Proteomes" id="UP001265746"/>
    </source>
</evidence>
<evidence type="ECO:0000313" key="3">
    <source>
        <dbReference type="EMBL" id="KAK2608262.1"/>
    </source>
</evidence>
<dbReference type="EMBL" id="JAUJFL010000003">
    <property type="protein sequence ID" value="KAK2608262.1"/>
    <property type="molecule type" value="Genomic_DNA"/>
</dbReference>
<dbReference type="PANTHER" id="PTHR32440:SF11">
    <property type="entry name" value="METALLOPHOSPHOESTERASE DOMAIN-CONTAINING PROTEIN"/>
    <property type="match status" value="1"/>
</dbReference>
<evidence type="ECO:0000256" key="1">
    <source>
        <dbReference type="SAM" id="SignalP"/>
    </source>
</evidence>
<dbReference type="Pfam" id="PF00149">
    <property type="entry name" value="Metallophos"/>
    <property type="match status" value="1"/>
</dbReference>
<comment type="caution">
    <text evidence="3">The sequence shown here is derived from an EMBL/GenBank/DDBJ whole genome shotgun (WGS) entry which is preliminary data.</text>
</comment>
<dbReference type="Proteomes" id="UP001265746">
    <property type="component" value="Unassembled WGS sequence"/>
</dbReference>
<protein>
    <recommendedName>
        <fullName evidence="2">Calcineurin-like phosphoesterase domain-containing protein</fullName>
    </recommendedName>
</protein>
<dbReference type="GO" id="GO:0005737">
    <property type="term" value="C:cytoplasm"/>
    <property type="evidence" value="ECO:0007669"/>
    <property type="project" value="TreeGrafter"/>
</dbReference>
<dbReference type="InterPro" id="IPR029052">
    <property type="entry name" value="Metallo-depent_PP-like"/>
</dbReference>
<dbReference type="Gene3D" id="3.60.21.10">
    <property type="match status" value="1"/>
</dbReference>
<name>A0AAD9SHI8_PHOAM</name>
<feature type="domain" description="Calcineurin-like phosphoesterase" evidence="2">
    <location>
        <begin position="32"/>
        <end position="282"/>
    </location>
</feature>
<sequence>MDFAFILVVICHALVSSAWPELHFSENQTFHITIFEDLHFGEGPNTDWGPRHDANTLKVMKRVLETESPELVVLNGDLITGADTFKENSTDYVDMIVAPIVESGLPWASTYGNHDSDFNLSRKDIYTREKTYENSLTGCDVNRDDSGVSNYYLPVYSNDTSSIPAMILWFFDSGGGRQEAQNGASVSRPDWIDGSVVSWFEETRDQLDTTYGTALPSLAFFHIPVRASAAFQSAAINSSTTPGTNADGQFPGQGSNEQDTPIMQALLNSKNLTAAFSGHQHGDDWCFKWDKQLIGMSLIGDGLNLCFSRRTGYGGYGDWKRGSRQILVSLESLGNSVETWNRLEDGSVSGEVTLNSTFGTDKYPLVQS</sequence>
<keyword evidence="1" id="KW-0732">Signal</keyword>
<dbReference type="GO" id="GO:0016788">
    <property type="term" value="F:hydrolase activity, acting on ester bonds"/>
    <property type="evidence" value="ECO:0007669"/>
    <property type="project" value="TreeGrafter"/>
</dbReference>
<feature type="signal peptide" evidence="1">
    <location>
        <begin position="1"/>
        <end position="18"/>
    </location>
</feature>
<dbReference type="AlphaFoldDB" id="A0AAD9SHI8"/>
<reference evidence="3" key="1">
    <citation type="submission" date="2023-06" db="EMBL/GenBank/DDBJ databases">
        <authorList>
            <person name="Noh H."/>
        </authorList>
    </citation>
    <scope>NUCLEOTIDE SEQUENCE</scope>
    <source>
        <strain evidence="3">DUCC20226</strain>
    </source>
</reference>